<feature type="region of interest" description="Disordered" evidence="1">
    <location>
        <begin position="1"/>
        <end position="42"/>
    </location>
</feature>
<comment type="caution">
    <text evidence="2">The sequence shown here is derived from an EMBL/GenBank/DDBJ whole genome shotgun (WGS) entry which is preliminary data.</text>
</comment>
<evidence type="ECO:0000313" key="3">
    <source>
        <dbReference type="Proteomes" id="UP001273589"/>
    </source>
</evidence>
<dbReference type="AlphaFoldDB" id="A0AAJ2UN80"/>
<evidence type="ECO:0000256" key="1">
    <source>
        <dbReference type="SAM" id="MobiDB-lite"/>
    </source>
</evidence>
<accession>A0AAJ2UN80</accession>
<proteinExistence type="predicted"/>
<reference evidence="2" key="1">
    <citation type="journal article" date="2023" name="Microb. Genom.">
        <title>Mesoterricola silvestris gen. nov., sp. nov., Mesoterricola sediminis sp. nov., Geothrix oryzae sp. nov., Geothrix edaphica sp. nov., Geothrix rubra sp. nov., and Geothrix limicola sp. nov., six novel members of Acidobacteriota isolated from soils.</title>
        <authorList>
            <person name="Weisberg A.J."/>
            <person name="Pearce E."/>
            <person name="Kramer C.G."/>
            <person name="Chang J.H."/>
            <person name="Clarke C.R."/>
        </authorList>
    </citation>
    <scope>NUCLEOTIDE SEQUENCE</scope>
    <source>
        <strain evidence="2">ND06-05F</strain>
    </source>
</reference>
<name>A0AAJ2UN80_9ACTN</name>
<evidence type="ECO:0000313" key="2">
    <source>
        <dbReference type="EMBL" id="MDX3132586.1"/>
    </source>
</evidence>
<organism evidence="2 3">
    <name type="scientific">Streptomyces europaeiscabiei</name>
    <dbReference type="NCBI Taxonomy" id="146819"/>
    <lineage>
        <taxon>Bacteria</taxon>
        <taxon>Bacillati</taxon>
        <taxon>Actinomycetota</taxon>
        <taxon>Actinomycetes</taxon>
        <taxon>Kitasatosporales</taxon>
        <taxon>Streptomycetaceae</taxon>
        <taxon>Streptomyces</taxon>
    </lineage>
</organism>
<feature type="compositionally biased region" description="Basic and acidic residues" evidence="1">
    <location>
        <begin position="14"/>
        <end position="23"/>
    </location>
</feature>
<dbReference type="RefSeq" id="WP_159024512.1">
    <property type="nucleotide sequence ID" value="NZ_JARAWN010000149.1"/>
</dbReference>
<dbReference type="EMBL" id="JARAWN010000149">
    <property type="protein sequence ID" value="MDX3132586.1"/>
    <property type="molecule type" value="Genomic_DNA"/>
</dbReference>
<gene>
    <name evidence="2" type="ORF">PV367_22975</name>
</gene>
<dbReference type="Proteomes" id="UP001273589">
    <property type="component" value="Unassembled WGS sequence"/>
</dbReference>
<sequence length="120" mass="13246">MNEPSESPQQPPIRDARDARDSGGENPTVRFDATVHPGGTNRDLLGVADLDLDRIPDPEGDVRVVVTAEECRRLLESGYEVRLHAQVPVRPLPAELVEQDDSVRAWLEERVQGIERSGGV</sequence>
<protein>
    <submittedName>
        <fullName evidence="2">Uncharacterized protein</fullName>
    </submittedName>
</protein>